<name>A0A8J6NFA7_9BACT</name>
<comment type="similarity">
    <text evidence="2 10">Belongs to the class-II aminoacyl-tRNA synthetase family.</text>
</comment>
<dbReference type="PANTHER" id="PTHR30075:SF2">
    <property type="entry name" value="GLYCINE--TRNA LIGASE, CHLOROPLASTIC_MITOCHONDRIAL 2"/>
    <property type="match status" value="1"/>
</dbReference>
<protein>
    <recommendedName>
        <fullName evidence="10">Glycine--tRNA ligase beta subunit</fullName>
        <ecNumber evidence="10">6.1.1.14</ecNumber>
    </recommendedName>
    <alternativeName>
        <fullName evidence="10">Glycyl-tRNA synthetase beta subunit</fullName>
        <shortName evidence="10">GlyRS</shortName>
    </alternativeName>
</protein>
<sequence length="694" mass="76923">MHQELLLEIGTEEIPAGYIAPALSFMKEAMAKKLTELSLSYGEMRTVATPRRLALCVTELITRQPDRMEKVLGPPKKAAYDAENQPTKAAIGFAASRGVTVDQLKIETTPKGEYLMLVQELKGKSTAELLTLYIPEFIQSIPFPKSMRWGTNRSTFARPIQWMTALFGGEIVPVKYNDLHSGRSTRGHRFMDQGESDVTDFSQYISILREKNVIVNIDERRKMVEDEINAAAASVGGTIVPDPELLDTVTNLIEIPIGVCGSFDPKFLELPREVLITSMRVHQKYFTIADKEGNLMAHFVAANNTRIADTHLAAAGHERVLRARLEDALFFFREDRQHSLEERLQTLSGVIFQAKLGTMLEKTARTEKLAAFLAGLTDETLSMTVSRAARLAKADLVTDMVGEFPSLQGVMGQYYALAEGEDPSVATAIQEHYLPLRAGSTVPKTLAGALVSLADRLDTLAGCFGIGQKPTGTTDPYGLRRHTLALINIISGHSLRLPLTECIEEAVNLYGDKLTQGKEQTRDAILDFIKGRYLNDLTAQGIPAEAVEAVTSVSFNDIVDCRMRIDALRAISSRTTFTLLAGSFKRVNNIIKDHQEDTVDQALLSEPAEKKLFEAFGDVSGKVRPLVDAQHYEKALVQILEMKEPIDSFFDDVMVMAENSDIRQNRLSLLRAIARLFLQVGDFSKMHGADQEAR</sequence>
<dbReference type="InterPro" id="IPR008909">
    <property type="entry name" value="DALR_anticod-bd"/>
</dbReference>
<dbReference type="NCBIfam" id="TIGR00211">
    <property type="entry name" value="glyS"/>
    <property type="match status" value="1"/>
</dbReference>
<dbReference type="GO" id="GO:0005524">
    <property type="term" value="F:ATP binding"/>
    <property type="evidence" value="ECO:0007669"/>
    <property type="project" value="UniProtKB-UniRule"/>
</dbReference>
<evidence type="ECO:0000256" key="7">
    <source>
        <dbReference type="ARBA" id="ARBA00022917"/>
    </source>
</evidence>
<dbReference type="GO" id="GO:0005829">
    <property type="term" value="C:cytosol"/>
    <property type="evidence" value="ECO:0007669"/>
    <property type="project" value="TreeGrafter"/>
</dbReference>
<dbReference type="EMBL" id="JACNJZ010000155">
    <property type="protein sequence ID" value="MBC8318375.1"/>
    <property type="molecule type" value="Genomic_DNA"/>
</dbReference>
<evidence type="ECO:0000256" key="6">
    <source>
        <dbReference type="ARBA" id="ARBA00022840"/>
    </source>
</evidence>
<keyword evidence="5 10" id="KW-0547">Nucleotide-binding</keyword>
<keyword evidence="3 10" id="KW-0963">Cytoplasm</keyword>
<evidence type="ECO:0000313" key="12">
    <source>
        <dbReference type="EMBL" id="MBC8318375.1"/>
    </source>
</evidence>
<keyword evidence="6 10" id="KW-0067">ATP-binding</keyword>
<dbReference type="GO" id="GO:0006426">
    <property type="term" value="P:glycyl-tRNA aminoacylation"/>
    <property type="evidence" value="ECO:0007669"/>
    <property type="project" value="UniProtKB-UniRule"/>
</dbReference>
<evidence type="ECO:0000256" key="9">
    <source>
        <dbReference type="ARBA" id="ARBA00047937"/>
    </source>
</evidence>
<evidence type="ECO:0000256" key="8">
    <source>
        <dbReference type="ARBA" id="ARBA00023146"/>
    </source>
</evidence>
<evidence type="ECO:0000256" key="10">
    <source>
        <dbReference type="HAMAP-Rule" id="MF_00255"/>
    </source>
</evidence>
<keyword evidence="8 10" id="KW-0030">Aminoacyl-tRNA synthetase</keyword>
<dbReference type="SUPFAM" id="SSF109604">
    <property type="entry name" value="HD-domain/PDEase-like"/>
    <property type="match status" value="1"/>
</dbReference>
<dbReference type="GO" id="GO:0004814">
    <property type="term" value="F:arginine-tRNA ligase activity"/>
    <property type="evidence" value="ECO:0007669"/>
    <property type="project" value="InterPro"/>
</dbReference>
<dbReference type="EC" id="6.1.1.14" evidence="10"/>
<organism evidence="12 13">
    <name type="scientific">Candidatus Desulfobia pelagia</name>
    <dbReference type="NCBI Taxonomy" id="2841692"/>
    <lineage>
        <taxon>Bacteria</taxon>
        <taxon>Pseudomonadati</taxon>
        <taxon>Thermodesulfobacteriota</taxon>
        <taxon>Desulfobulbia</taxon>
        <taxon>Desulfobulbales</taxon>
        <taxon>Desulfobulbaceae</taxon>
        <taxon>Candidatus Desulfobia</taxon>
    </lineage>
</organism>
<dbReference type="GO" id="GO:0004820">
    <property type="term" value="F:glycine-tRNA ligase activity"/>
    <property type="evidence" value="ECO:0007669"/>
    <property type="project" value="UniProtKB-UniRule"/>
</dbReference>
<dbReference type="PROSITE" id="PS50861">
    <property type="entry name" value="AA_TRNA_LIGASE_II_GLYAB"/>
    <property type="match status" value="1"/>
</dbReference>
<reference evidence="12 13" key="1">
    <citation type="submission" date="2020-08" db="EMBL/GenBank/DDBJ databases">
        <title>Bridging the membrane lipid divide: bacteria of the FCB group superphylum have the potential to synthesize archaeal ether lipids.</title>
        <authorList>
            <person name="Villanueva L."/>
            <person name="Von Meijenfeldt F.A.B."/>
            <person name="Westbye A.B."/>
            <person name="Yadav S."/>
            <person name="Hopmans E.C."/>
            <person name="Dutilh B.E."/>
            <person name="Sinninghe Damste J.S."/>
        </authorList>
    </citation>
    <scope>NUCLEOTIDE SEQUENCE [LARGE SCALE GENOMIC DNA]</scope>
    <source>
        <strain evidence="12">NIOZ-UU47</strain>
    </source>
</reference>
<accession>A0A8J6NFA7</accession>
<feature type="domain" description="DALR anticodon binding" evidence="11">
    <location>
        <begin position="584"/>
        <end position="677"/>
    </location>
</feature>
<dbReference type="AlphaFoldDB" id="A0A8J6NFA7"/>
<dbReference type="InterPro" id="IPR006194">
    <property type="entry name" value="Gly-tRNA-synth_heterodimer"/>
</dbReference>
<evidence type="ECO:0000256" key="4">
    <source>
        <dbReference type="ARBA" id="ARBA00022598"/>
    </source>
</evidence>
<proteinExistence type="inferred from homology"/>
<dbReference type="Pfam" id="PF05746">
    <property type="entry name" value="DALR_1"/>
    <property type="match status" value="1"/>
</dbReference>
<evidence type="ECO:0000256" key="1">
    <source>
        <dbReference type="ARBA" id="ARBA00004496"/>
    </source>
</evidence>
<dbReference type="Proteomes" id="UP000614424">
    <property type="component" value="Unassembled WGS sequence"/>
</dbReference>
<dbReference type="Pfam" id="PF02092">
    <property type="entry name" value="tRNA_synt_2f"/>
    <property type="match status" value="1"/>
</dbReference>
<comment type="caution">
    <text evidence="12">The sequence shown here is derived from an EMBL/GenBank/DDBJ whole genome shotgun (WGS) entry which is preliminary data.</text>
</comment>
<keyword evidence="4 10" id="KW-0436">Ligase</keyword>
<keyword evidence="7 10" id="KW-0648">Protein biosynthesis</keyword>
<dbReference type="PRINTS" id="PR01045">
    <property type="entry name" value="TRNASYNTHGB"/>
</dbReference>
<dbReference type="InterPro" id="IPR015944">
    <property type="entry name" value="Gly-tRNA-synth_bsu"/>
</dbReference>
<evidence type="ECO:0000256" key="2">
    <source>
        <dbReference type="ARBA" id="ARBA00008226"/>
    </source>
</evidence>
<dbReference type="GO" id="GO:0006420">
    <property type="term" value="P:arginyl-tRNA aminoacylation"/>
    <property type="evidence" value="ECO:0007669"/>
    <property type="project" value="InterPro"/>
</dbReference>
<evidence type="ECO:0000256" key="3">
    <source>
        <dbReference type="ARBA" id="ARBA00022490"/>
    </source>
</evidence>
<evidence type="ECO:0000259" key="11">
    <source>
        <dbReference type="Pfam" id="PF05746"/>
    </source>
</evidence>
<evidence type="ECO:0000256" key="5">
    <source>
        <dbReference type="ARBA" id="ARBA00022741"/>
    </source>
</evidence>
<dbReference type="HAMAP" id="MF_00255">
    <property type="entry name" value="Gly_tRNA_synth_beta"/>
    <property type="match status" value="1"/>
</dbReference>
<comment type="subunit">
    <text evidence="10">Tetramer of two alpha and two beta subunits.</text>
</comment>
<gene>
    <name evidence="10" type="primary">glyS</name>
    <name evidence="12" type="ORF">H8E41_10760</name>
</gene>
<comment type="catalytic activity">
    <reaction evidence="9 10">
        <text>tRNA(Gly) + glycine + ATP = glycyl-tRNA(Gly) + AMP + diphosphate</text>
        <dbReference type="Rhea" id="RHEA:16013"/>
        <dbReference type="Rhea" id="RHEA-COMP:9664"/>
        <dbReference type="Rhea" id="RHEA-COMP:9683"/>
        <dbReference type="ChEBI" id="CHEBI:30616"/>
        <dbReference type="ChEBI" id="CHEBI:33019"/>
        <dbReference type="ChEBI" id="CHEBI:57305"/>
        <dbReference type="ChEBI" id="CHEBI:78442"/>
        <dbReference type="ChEBI" id="CHEBI:78522"/>
        <dbReference type="ChEBI" id="CHEBI:456215"/>
        <dbReference type="EC" id="6.1.1.14"/>
    </reaction>
</comment>
<dbReference type="PANTHER" id="PTHR30075">
    <property type="entry name" value="GLYCYL-TRNA SYNTHETASE"/>
    <property type="match status" value="1"/>
</dbReference>
<comment type="subcellular location">
    <subcellularLocation>
        <location evidence="1 10">Cytoplasm</location>
    </subcellularLocation>
</comment>
<evidence type="ECO:0000313" key="13">
    <source>
        <dbReference type="Proteomes" id="UP000614424"/>
    </source>
</evidence>